<proteinExistence type="predicted"/>
<name>A0A645HLL2_9ZZZZ</name>
<dbReference type="AlphaFoldDB" id="A0A645HLL2"/>
<organism evidence="1">
    <name type="scientific">bioreactor metagenome</name>
    <dbReference type="NCBI Taxonomy" id="1076179"/>
    <lineage>
        <taxon>unclassified sequences</taxon>
        <taxon>metagenomes</taxon>
        <taxon>ecological metagenomes</taxon>
    </lineage>
</organism>
<protein>
    <submittedName>
        <fullName evidence="1">Uncharacterized protein</fullName>
    </submittedName>
</protein>
<sequence length="100" mass="11064">MLLGFILVFQLLQFHTLGMDTLAASTVDISTVIAHFELPDLLELCRRQQVTRHLAYLSAGGADKVIVVLVTVSPLILRYIGSELVFHHQPAVEQQLNGVI</sequence>
<comment type="caution">
    <text evidence="1">The sequence shown here is derived from an EMBL/GenBank/DDBJ whole genome shotgun (WGS) entry which is preliminary data.</text>
</comment>
<gene>
    <name evidence="1" type="ORF">SDC9_184496</name>
</gene>
<dbReference type="EMBL" id="VSSQ01091424">
    <property type="protein sequence ID" value="MPN36984.1"/>
    <property type="molecule type" value="Genomic_DNA"/>
</dbReference>
<accession>A0A645HLL2</accession>
<reference evidence="1" key="1">
    <citation type="submission" date="2019-08" db="EMBL/GenBank/DDBJ databases">
        <authorList>
            <person name="Kucharzyk K."/>
            <person name="Murdoch R.W."/>
            <person name="Higgins S."/>
            <person name="Loffler F."/>
        </authorList>
    </citation>
    <scope>NUCLEOTIDE SEQUENCE</scope>
</reference>
<evidence type="ECO:0000313" key="1">
    <source>
        <dbReference type="EMBL" id="MPN36984.1"/>
    </source>
</evidence>